<dbReference type="GO" id="GO:0006419">
    <property type="term" value="P:alanyl-tRNA aminoacylation"/>
    <property type="evidence" value="ECO:0007669"/>
    <property type="project" value="InterPro"/>
</dbReference>
<dbReference type="InterPro" id="IPR018164">
    <property type="entry name" value="Ala-tRNA-synth_IIc_N"/>
</dbReference>
<evidence type="ECO:0000256" key="6">
    <source>
        <dbReference type="ARBA" id="ARBA00022840"/>
    </source>
</evidence>
<gene>
    <name evidence="11" type="ORF">TRITD_5Bv1G025230</name>
</gene>
<sequence length="218" mass="24690">MAISQPWPVEDVRETFFSYFVENQHVQLSSTPVIPVVDTKVPLIHTCLNRFKGTLNGRGSHRTCFSLRCITVGGDDDEVIDHFKNDTTYHRFTEVLGSWSFGDYFKEEAIRLLFSLLNKKYKLPQSRIYASYFSGDTSLGLSSDNESKNTLQKYLAEERIMPAMSKADFWMTGETGPCGPCIGFFFDCSDSKDGVGSVINIKDGKFIEISRLVFVEVQ</sequence>
<evidence type="ECO:0000313" key="12">
    <source>
        <dbReference type="Proteomes" id="UP000324705"/>
    </source>
</evidence>
<keyword evidence="8" id="KW-0648">Protein biosynthesis</keyword>
<keyword evidence="5" id="KW-0547">Nucleotide-binding</keyword>
<dbReference type="Gene3D" id="3.30.930.10">
    <property type="entry name" value="Bira Bifunctional Protein, Domain 2"/>
    <property type="match status" value="1"/>
</dbReference>
<name>A0A9R0WZW8_TRITD</name>
<keyword evidence="4" id="KW-0436">Ligase</keyword>
<evidence type="ECO:0000256" key="9">
    <source>
        <dbReference type="ARBA" id="ARBA00023146"/>
    </source>
</evidence>
<evidence type="ECO:0000256" key="2">
    <source>
        <dbReference type="ARBA" id="ARBA00013168"/>
    </source>
</evidence>
<comment type="similarity">
    <text evidence="1">Belongs to the class-II aminoacyl-tRNA synthetase family.</text>
</comment>
<organism evidence="11 12">
    <name type="scientific">Triticum turgidum subsp. durum</name>
    <name type="common">Durum wheat</name>
    <name type="synonym">Triticum durum</name>
    <dbReference type="NCBI Taxonomy" id="4567"/>
    <lineage>
        <taxon>Eukaryota</taxon>
        <taxon>Viridiplantae</taxon>
        <taxon>Streptophyta</taxon>
        <taxon>Embryophyta</taxon>
        <taxon>Tracheophyta</taxon>
        <taxon>Spermatophyta</taxon>
        <taxon>Magnoliopsida</taxon>
        <taxon>Liliopsida</taxon>
        <taxon>Poales</taxon>
        <taxon>Poaceae</taxon>
        <taxon>BOP clade</taxon>
        <taxon>Pooideae</taxon>
        <taxon>Triticodae</taxon>
        <taxon>Triticeae</taxon>
        <taxon>Triticinae</taxon>
        <taxon>Triticum</taxon>
    </lineage>
</organism>
<evidence type="ECO:0000256" key="5">
    <source>
        <dbReference type="ARBA" id="ARBA00022741"/>
    </source>
</evidence>
<evidence type="ECO:0000256" key="4">
    <source>
        <dbReference type="ARBA" id="ARBA00022598"/>
    </source>
</evidence>
<dbReference type="InterPro" id="IPR045864">
    <property type="entry name" value="aa-tRNA-synth_II/BPL/LPL"/>
</dbReference>
<accession>A0A9R0WZW8</accession>
<dbReference type="Gramene" id="TRITD5Bv1G025230.1">
    <property type="protein sequence ID" value="TRITD5Bv1G025230.1"/>
    <property type="gene ID" value="TRITD5Bv1G025230"/>
</dbReference>
<keyword evidence="7" id="KW-0694">RNA-binding</keyword>
<protein>
    <recommendedName>
        <fullName evidence="2">alanine--tRNA ligase</fullName>
        <ecNumber evidence="2">6.1.1.7</ecNumber>
    </recommendedName>
</protein>
<dbReference type="GO" id="GO:0005739">
    <property type="term" value="C:mitochondrion"/>
    <property type="evidence" value="ECO:0007669"/>
    <property type="project" value="TreeGrafter"/>
</dbReference>
<dbReference type="AlphaFoldDB" id="A0A9R0WZW8"/>
<keyword evidence="9" id="KW-0030">Aminoacyl-tRNA synthetase</keyword>
<dbReference type="PANTHER" id="PTHR11777:SF9">
    <property type="entry name" value="ALANINE--TRNA LIGASE, CYTOPLASMIC"/>
    <property type="match status" value="1"/>
</dbReference>
<dbReference type="GO" id="GO:0002161">
    <property type="term" value="F:aminoacyl-tRNA deacylase activity"/>
    <property type="evidence" value="ECO:0007669"/>
    <property type="project" value="TreeGrafter"/>
</dbReference>
<evidence type="ECO:0000256" key="1">
    <source>
        <dbReference type="ARBA" id="ARBA00008226"/>
    </source>
</evidence>
<dbReference type="InterPro" id="IPR050058">
    <property type="entry name" value="Ala-tRNA_ligase"/>
</dbReference>
<evidence type="ECO:0000259" key="10">
    <source>
        <dbReference type="PROSITE" id="PS50860"/>
    </source>
</evidence>
<evidence type="ECO:0000256" key="3">
    <source>
        <dbReference type="ARBA" id="ARBA00022555"/>
    </source>
</evidence>
<dbReference type="PANTHER" id="PTHR11777">
    <property type="entry name" value="ALANYL-TRNA SYNTHETASE"/>
    <property type="match status" value="1"/>
</dbReference>
<dbReference type="Proteomes" id="UP000324705">
    <property type="component" value="Chromosome 5B"/>
</dbReference>
<dbReference type="SUPFAM" id="SSF55681">
    <property type="entry name" value="Class II aaRS and biotin synthetases"/>
    <property type="match status" value="1"/>
</dbReference>
<dbReference type="Pfam" id="PF01411">
    <property type="entry name" value="tRNA-synt_2c"/>
    <property type="match status" value="1"/>
</dbReference>
<dbReference type="PROSITE" id="PS50860">
    <property type="entry name" value="AA_TRNA_LIGASE_II_ALA"/>
    <property type="match status" value="1"/>
</dbReference>
<reference evidence="11 12" key="1">
    <citation type="submission" date="2017-09" db="EMBL/GenBank/DDBJ databases">
        <authorList>
            <consortium name="International Durum Wheat Genome Sequencing Consortium (IDWGSC)"/>
            <person name="Milanesi L."/>
        </authorList>
    </citation>
    <scope>NUCLEOTIDE SEQUENCE [LARGE SCALE GENOMIC DNA]</scope>
    <source>
        <strain evidence="12">cv. Svevo</strain>
    </source>
</reference>
<dbReference type="EC" id="6.1.1.7" evidence="2"/>
<dbReference type="GO" id="GO:0004813">
    <property type="term" value="F:alanine-tRNA ligase activity"/>
    <property type="evidence" value="ECO:0007669"/>
    <property type="project" value="UniProtKB-EC"/>
</dbReference>
<feature type="domain" description="Alanyl-transfer RNA synthetases family profile" evidence="10">
    <location>
        <begin position="7"/>
        <end position="218"/>
    </location>
</feature>
<evidence type="ECO:0000313" key="11">
    <source>
        <dbReference type="EMBL" id="VAI27479.1"/>
    </source>
</evidence>
<dbReference type="InterPro" id="IPR018165">
    <property type="entry name" value="Ala-tRNA-synth_IIc_core"/>
</dbReference>
<keyword evidence="12" id="KW-1185">Reference proteome</keyword>
<keyword evidence="6" id="KW-0067">ATP-binding</keyword>
<dbReference type="GO" id="GO:0005524">
    <property type="term" value="F:ATP binding"/>
    <property type="evidence" value="ECO:0007669"/>
    <property type="project" value="UniProtKB-KW"/>
</dbReference>
<evidence type="ECO:0000256" key="8">
    <source>
        <dbReference type="ARBA" id="ARBA00022917"/>
    </source>
</evidence>
<dbReference type="EMBL" id="LT934120">
    <property type="protein sequence ID" value="VAI27479.1"/>
    <property type="molecule type" value="Genomic_DNA"/>
</dbReference>
<keyword evidence="3" id="KW-0820">tRNA-binding</keyword>
<dbReference type="GO" id="GO:0009507">
    <property type="term" value="C:chloroplast"/>
    <property type="evidence" value="ECO:0007669"/>
    <property type="project" value="TreeGrafter"/>
</dbReference>
<dbReference type="OMA" id="RIMPAMS"/>
<proteinExistence type="inferred from homology"/>
<dbReference type="GO" id="GO:0000049">
    <property type="term" value="F:tRNA binding"/>
    <property type="evidence" value="ECO:0007669"/>
    <property type="project" value="UniProtKB-KW"/>
</dbReference>
<evidence type="ECO:0000256" key="7">
    <source>
        <dbReference type="ARBA" id="ARBA00022884"/>
    </source>
</evidence>